<dbReference type="GO" id="GO:0003924">
    <property type="term" value="F:GTPase activity"/>
    <property type="evidence" value="ECO:0007669"/>
    <property type="project" value="InterPro"/>
</dbReference>
<gene>
    <name evidence="8" type="ORF">JOC47_002970</name>
</gene>
<dbReference type="GO" id="GO:0008053">
    <property type="term" value="P:mitochondrial fusion"/>
    <property type="evidence" value="ECO:0007669"/>
    <property type="project" value="TreeGrafter"/>
</dbReference>
<keyword evidence="3" id="KW-0378">Hydrolase</keyword>
<keyword evidence="9" id="KW-1185">Reference proteome</keyword>
<dbReference type="InterPro" id="IPR005225">
    <property type="entry name" value="Small_GTP-bd"/>
</dbReference>
<evidence type="ECO:0000256" key="6">
    <source>
        <dbReference type="SAM" id="Coils"/>
    </source>
</evidence>
<protein>
    <submittedName>
        <fullName evidence="8">Small GTP-binding protein</fullName>
    </submittedName>
</protein>
<dbReference type="SUPFAM" id="SSF52540">
    <property type="entry name" value="P-loop containing nucleoside triphosphate hydrolases"/>
    <property type="match status" value="1"/>
</dbReference>
<reference evidence="8" key="1">
    <citation type="submission" date="2021-01" db="EMBL/GenBank/DDBJ databases">
        <title>Genomic Encyclopedia of Type Strains, Phase IV (KMG-IV): sequencing the most valuable type-strain genomes for metagenomic binning, comparative biology and taxonomic classification.</title>
        <authorList>
            <person name="Goeker M."/>
        </authorList>
    </citation>
    <scope>NUCLEOTIDE SEQUENCE</scope>
    <source>
        <strain evidence="8">DSM 23230</strain>
    </source>
</reference>
<dbReference type="InterPro" id="IPR027094">
    <property type="entry name" value="Mitofusin_fam"/>
</dbReference>
<dbReference type="PANTHER" id="PTHR10465">
    <property type="entry name" value="TRANSMEMBRANE GTPASE FZO1"/>
    <property type="match status" value="1"/>
</dbReference>
<name>A0A938XV54_9FIRM</name>
<comment type="subcellular location">
    <subcellularLocation>
        <location evidence="1">Membrane</location>
    </subcellularLocation>
</comment>
<keyword evidence="6" id="KW-0175">Coiled coil</keyword>
<evidence type="ECO:0000256" key="3">
    <source>
        <dbReference type="ARBA" id="ARBA00022801"/>
    </source>
</evidence>
<feature type="coiled-coil region" evidence="6">
    <location>
        <begin position="614"/>
        <end position="690"/>
    </location>
</feature>
<dbReference type="InterPro" id="IPR027417">
    <property type="entry name" value="P-loop_NTPase"/>
</dbReference>
<dbReference type="GO" id="GO:0016020">
    <property type="term" value="C:membrane"/>
    <property type="evidence" value="ECO:0007669"/>
    <property type="project" value="UniProtKB-SubCell"/>
</dbReference>
<dbReference type="Proteomes" id="UP000774000">
    <property type="component" value="Unassembled WGS sequence"/>
</dbReference>
<evidence type="ECO:0000259" key="7">
    <source>
        <dbReference type="Pfam" id="PF00350"/>
    </source>
</evidence>
<feature type="coiled-coil region" evidence="6">
    <location>
        <begin position="306"/>
        <end position="333"/>
    </location>
</feature>
<evidence type="ECO:0000256" key="5">
    <source>
        <dbReference type="ARBA" id="ARBA00023136"/>
    </source>
</evidence>
<dbReference type="Pfam" id="PF00350">
    <property type="entry name" value="Dynamin_N"/>
    <property type="match status" value="1"/>
</dbReference>
<proteinExistence type="predicted"/>
<accession>A0A938XV54</accession>
<feature type="domain" description="Dynamin N-terminal" evidence="7">
    <location>
        <begin position="61"/>
        <end position="217"/>
    </location>
</feature>
<keyword evidence="4" id="KW-0342">GTP-binding</keyword>
<evidence type="ECO:0000256" key="4">
    <source>
        <dbReference type="ARBA" id="ARBA00023134"/>
    </source>
</evidence>
<evidence type="ECO:0000256" key="2">
    <source>
        <dbReference type="ARBA" id="ARBA00022741"/>
    </source>
</evidence>
<dbReference type="InterPro" id="IPR045063">
    <property type="entry name" value="Dynamin_N"/>
</dbReference>
<dbReference type="RefSeq" id="WP_204703099.1">
    <property type="nucleotide sequence ID" value="NZ_JAFBDQ010000025.1"/>
</dbReference>
<dbReference type="AlphaFoldDB" id="A0A938XV54"/>
<sequence>MKLKKYISELRRQFSQSPLRDLMQEEQELPGGINSLEKNLTQIVDEINLLAEKLEQPLKLVMMGEVKSGKSTLLNALAGGEISPVDVTEATAAIIEVAYSESKTGELIRKDEENITGTPKEIFNILDEHQGEVDFFANCKAVQLGLPLENLKNLEIVDTPGLATVTAQNQATTKNYIQEADVVLWVFNAHHLGQADVSDDLVEVAKLGKPVIGVVNRMDQIDASDAEVITYMRRQYDIYLEEIFTFSAYQAFKGVRKDNPELLQESGYNELLNYLEENIEREADEVQHESIVSSLKSLVKQDVSLHDSYVNRLDFFQAEIKEHNKEINYHNQRIKEQFKQKLKNWGQHEFLRGEETRLLHKADNIGLFSRDNKKEIKEELERIFSEENIEQSLHEILREVNQEFKEEWKFSIEETKEKVKDDFKKFFQQEKKRFNQQLDEGMDSGNELAVEGAGQGAAVGGALGTTIAAYSALIGPYASSVTLTAAIGSFLPPYLIGGVVAGAVAKLVNFNSKKNEYKAMISKKFREIKTEHINAKIIPEIISNLEEHSDRIAQNIKDNFAKQLCNQWTETEIKDLQIQLKDYLGSTKIYANQNIEKQKNNFVANSQEVNPEQISKIQSKLKQKQAEVQEYREKLTANDEEIMDIIEENEEYKHKTENLKEELTNKVAKADELESRLEDLKSKRINSIEDHFSTCYPNISFHKKVYDQLVSFSEQRMNFFEKEIAKLQYQDYDKINPKRKIGEAFELTFAGDGRIYYSYQGNQINIYRVGDKNSQTRDIEWIKNNLN</sequence>
<dbReference type="Gene3D" id="3.40.50.300">
    <property type="entry name" value="P-loop containing nucleotide triphosphate hydrolases"/>
    <property type="match status" value="1"/>
</dbReference>
<comment type="caution">
    <text evidence="8">The sequence shown here is derived from an EMBL/GenBank/DDBJ whole genome shotgun (WGS) entry which is preliminary data.</text>
</comment>
<keyword evidence="5" id="KW-0472">Membrane</keyword>
<evidence type="ECO:0000313" key="8">
    <source>
        <dbReference type="EMBL" id="MBM7558100.1"/>
    </source>
</evidence>
<dbReference type="PANTHER" id="PTHR10465:SF0">
    <property type="entry name" value="SARCALUMENIN"/>
    <property type="match status" value="1"/>
</dbReference>
<dbReference type="NCBIfam" id="TIGR00231">
    <property type="entry name" value="small_GTP"/>
    <property type="match status" value="1"/>
</dbReference>
<evidence type="ECO:0000256" key="1">
    <source>
        <dbReference type="ARBA" id="ARBA00004370"/>
    </source>
</evidence>
<dbReference type="GO" id="GO:0005525">
    <property type="term" value="F:GTP binding"/>
    <property type="evidence" value="ECO:0007669"/>
    <property type="project" value="UniProtKB-KW"/>
</dbReference>
<evidence type="ECO:0000313" key="9">
    <source>
        <dbReference type="Proteomes" id="UP000774000"/>
    </source>
</evidence>
<dbReference type="EMBL" id="JAFBDQ010000025">
    <property type="protein sequence ID" value="MBM7558100.1"/>
    <property type="molecule type" value="Genomic_DNA"/>
</dbReference>
<keyword evidence="2" id="KW-0547">Nucleotide-binding</keyword>
<organism evidence="8 9">
    <name type="scientific">Halanaerobacter jeridensis</name>
    <dbReference type="NCBI Taxonomy" id="706427"/>
    <lineage>
        <taxon>Bacteria</taxon>
        <taxon>Bacillati</taxon>
        <taxon>Bacillota</taxon>
        <taxon>Clostridia</taxon>
        <taxon>Halanaerobiales</taxon>
        <taxon>Halobacteroidaceae</taxon>
        <taxon>Halanaerobacter</taxon>
    </lineage>
</organism>